<dbReference type="InterPro" id="IPR041685">
    <property type="entry name" value="AAA_GajA/Old/RecF-like"/>
</dbReference>
<dbReference type="InterPro" id="IPR027417">
    <property type="entry name" value="P-loop_NTPase"/>
</dbReference>
<dbReference type="AlphaFoldDB" id="A0A177NSR9"/>
<dbReference type="PANTHER" id="PTHR43581">
    <property type="entry name" value="ATP/GTP PHOSPHATASE"/>
    <property type="match status" value="1"/>
</dbReference>
<evidence type="ECO:0000313" key="2">
    <source>
        <dbReference type="EMBL" id="OAI21107.1"/>
    </source>
</evidence>
<comment type="caution">
    <text evidence="2">The sequence shown here is derived from an EMBL/GenBank/DDBJ whole genome shotgun (WGS) entry which is preliminary data.</text>
</comment>
<sequence length="465" mass="52688">MKITKLHAENVHGYLPLDVTFFEDLTFLIGLNGSGKTSALRLLMALLTPNINELASITFSLAEVTVIDSEQEIIVSATKSLEGVELRISSIDEPLCISRSELELFLDTKRGDEPGSKIREMYQSTPVFHSISKMSTPMFLGLDRRFFVPGSTIDELDEARRREFMARRFWPDDPTFRSSAAIASLIEVNFLVVTSMQEIRAKQEQLDERLRNEFFKKAFEYKPGDFGSNIDLPSKTELEQYRQLAKIAQAAEGTKIPIPEIQNALTHFFEKMSRVVESLDKSAKESKKVTTKKNKKKDDGGFSHDHLEWIINRPQADRILEHLELLHQYIEDRNSLRTPITRFQTLINNFLKQTRKSVEVASNGQLTIHVIGDSEDNRPVSALSSGERQLLVMLAHLSLNPNLAGSGVFIVDEPELSLHIDWQEKFVDAIREANPNVQLILATHSPAIILDNIEACRTLSELKND</sequence>
<dbReference type="EMBL" id="LUUK01000111">
    <property type="protein sequence ID" value="OAI21107.1"/>
    <property type="molecule type" value="Genomic_DNA"/>
</dbReference>
<dbReference type="Pfam" id="PF13175">
    <property type="entry name" value="AAA_15"/>
    <property type="match status" value="1"/>
</dbReference>
<gene>
    <name evidence="2" type="ORF">A1355_02815</name>
</gene>
<dbReference type="CDD" id="cd00267">
    <property type="entry name" value="ABC_ATPase"/>
    <property type="match status" value="2"/>
</dbReference>
<evidence type="ECO:0000313" key="3">
    <source>
        <dbReference type="Proteomes" id="UP000077628"/>
    </source>
</evidence>
<feature type="domain" description="AAA+ ATPase" evidence="1">
    <location>
        <begin position="22"/>
        <end position="465"/>
    </location>
</feature>
<dbReference type="RefSeq" id="WP_064027127.1">
    <property type="nucleotide sequence ID" value="NZ_LUUK01000111.1"/>
</dbReference>
<reference evidence="3" key="1">
    <citation type="submission" date="2016-03" db="EMBL/GenBank/DDBJ databases">
        <authorList>
            <person name="Heylen K."/>
            <person name="De Vos P."/>
            <person name="Vekeman B."/>
        </authorList>
    </citation>
    <scope>NUCLEOTIDE SEQUENCE [LARGE SCALE GENOMIC DNA]</scope>
    <source>
        <strain evidence="3">R-45383</strain>
    </source>
</reference>
<evidence type="ECO:0000259" key="1">
    <source>
        <dbReference type="SMART" id="SM00382"/>
    </source>
</evidence>
<dbReference type="Gene3D" id="3.40.50.300">
    <property type="entry name" value="P-loop containing nucleotide triphosphate hydrolases"/>
    <property type="match status" value="1"/>
</dbReference>
<accession>A0A177NSR9</accession>
<organism evidence="2 3">
    <name type="scientific">Methylomonas koyamae</name>
    <dbReference type="NCBI Taxonomy" id="702114"/>
    <lineage>
        <taxon>Bacteria</taxon>
        <taxon>Pseudomonadati</taxon>
        <taxon>Pseudomonadota</taxon>
        <taxon>Gammaproteobacteria</taxon>
        <taxon>Methylococcales</taxon>
        <taxon>Methylococcaceae</taxon>
        <taxon>Methylomonas</taxon>
    </lineage>
</organism>
<protein>
    <recommendedName>
        <fullName evidence="1">AAA+ ATPase domain-containing protein</fullName>
    </recommendedName>
</protein>
<keyword evidence="3" id="KW-1185">Reference proteome</keyword>
<dbReference type="OrthoDB" id="9815944at2"/>
<dbReference type="PANTHER" id="PTHR43581:SF2">
    <property type="entry name" value="EXCINUCLEASE ATPASE SUBUNIT"/>
    <property type="match status" value="1"/>
</dbReference>
<proteinExistence type="predicted"/>
<dbReference type="STRING" id="702114.A1355_02815"/>
<dbReference type="InterPro" id="IPR051396">
    <property type="entry name" value="Bact_Antivir_Def_Nuclease"/>
</dbReference>
<dbReference type="SMART" id="SM00382">
    <property type="entry name" value="AAA"/>
    <property type="match status" value="1"/>
</dbReference>
<dbReference type="Proteomes" id="UP000077628">
    <property type="component" value="Unassembled WGS sequence"/>
</dbReference>
<name>A0A177NSR9_9GAMM</name>
<dbReference type="SUPFAM" id="SSF52540">
    <property type="entry name" value="P-loop containing nucleoside triphosphate hydrolases"/>
    <property type="match status" value="1"/>
</dbReference>
<dbReference type="InterPro" id="IPR003593">
    <property type="entry name" value="AAA+_ATPase"/>
</dbReference>